<dbReference type="GO" id="GO:0005975">
    <property type="term" value="P:carbohydrate metabolic process"/>
    <property type="evidence" value="ECO:0007669"/>
    <property type="project" value="InterPro"/>
</dbReference>
<name>A0A1N7BKK9_9FIRM</name>
<evidence type="ECO:0000313" key="10">
    <source>
        <dbReference type="EMBL" id="SIR51786.1"/>
    </source>
</evidence>
<dbReference type="Proteomes" id="UP000185669">
    <property type="component" value="Unassembled WGS sequence"/>
</dbReference>
<dbReference type="CDD" id="cd04604">
    <property type="entry name" value="CBS_pair_SIS_assoc"/>
    <property type="match status" value="1"/>
</dbReference>
<dbReference type="Gene3D" id="3.10.580.10">
    <property type="entry name" value="CBS-domain"/>
    <property type="match status" value="1"/>
</dbReference>
<dbReference type="PROSITE" id="PS51371">
    <property type="entry name" value="CBS"/>
    <property type="match status" value="2"/>
</dbReference>
<keyword evidence="2" id="KW-0677">Repeat</keyword>
<evidence type="ECO:0000256" key="4">
    <source>
        <dbReference type="PIRNR" id="PIRNR004692"/>
    </source>
</evidence>
<dbReference type="Gene3D" id="3.40.50.10490">
    <property type="entry name" value="Glucose-6-phosphate isomerase like protein, domain 1"/>
    <property type="match status" value="1"/>
</dbReference>
<dbReference type="GO" id="GO:1901135">
    <property type="term" value="P:carbohydrate derivative metabolic process"/>
    <property type="evidence" value="ECO:0007669"/>
    <property type="project" value="InterPro"/>
</dbReference>
<dbReference type="InterPro" id="IPR046342">
    <property type="entry name" value="CBS_dom_sf"/>
</dbReference>
<dbReference type="PANTHER" id="PTHR42745">
    <property type="match status" value="1"/>
</dbReference>
<evidence type="ECO:0000256" key="3">
    <source>
        <dbReference type="ARBA" id="ARBA00023122"/>
    </source>
</evidence>
<dbReference type="NCBIfam" id="TIGR00393">
    <property type="entry name" value="kpsF"/>
    <property type="match status" value="1"/>
</dbReference>
<dbReference type="Pfam" id="PF01380">
    <property type="entry name" value="SIS"/>
    <property type="match status" value="1"/>
</dbReference>
<dbReference type="GO" id="GO:0046872">
    <property type="term" value="F:metal ion binding"/>
    <property type="evidence" value="ECO:0007669"/>
    <property type="project" value="UniProtKB-KW"/>
</dbReference>
<dbReference type="RefSeq" id="WP_076546065.1">
    <property type="nucleotide sequence ID" value="NZ_FTNC01000032.1"/>
</dbReference>
<evidence type="ECO:0000256" key="5">
    <source>
        <dbReference type="PIRSR" id="PIRSR004692-2"/>
    </source>
</evidence>
<dbReference type="PANTHER" id="PTHR42745:SF1">
    <property type="entry name" value="ARABINOSE 5-PHOSPHATE ISOMERASE KDSD"/>
    <property type="match status" value="1"/>
</dbReference>
<accession>A0A1N7BKK9</accession>
<evidence type="ECO:0000313" key="11">
    <source>
        <dbReference type="Proteomes" id="UP000185669"/>
    </source>
</evidence>
<feature type="domain" description="CBS" evidence="8">
    <location>
        <begin position="213"/>
        <end position="269"/>
    </location>
</feature>
<evidence type="ECO:0000259" key="8">
    <source>
        <dbReference type="PROSITE" id="PS51371"/>
    </source>
</evidence>
<feature type="site" description="Catalytically relevant" evidence="6">
    <location>
        <position position="112"/>
    </location>
</feature>
<dbReference type="GO" id="GO:0097367">
    <property type="term" value="F:carbohydrate derivative binding"/>
    <property type="evidence" value="ECO:0007669"/>
    <property type="project" value="InterPro"/>
</dbReference>
<feature type="site" description="Catalytically relevant" evidence="6">
    <location>
        <position position="153"/>
    </location>
</feature>
<dbReference type="InterPro" id="IPR035474">
    <property type="entry name" value="SIS_Kpsf"/>
</dbReference>
<dbReference type="STRING" id="56779.SAMN05421834_13213"/>
<dbReference type="SUPFAM" id="SSF53697">
    <property type="entry name" value="SIS domain"/>
    <property type="match status" value="1"/>
</dbReference>
<dbReference type="InterPro" id="IPR046348">
    <property type="entry name" value="SIS_dom_sf"/>
</dbReference>
<dbReference type="InterPro" id="IPR050986">
    <property type="entry name" value="GutQ/KpsF_isomerases"/>
</dbReference>
<evidence type="ECO:0000259" key="9">
    <source>
        <dbReference type="PROSITE" id="PS51464"/>
    </source>
</evidence>
<keyword evidence="5" id="KW-0862">Zinc</keyword>
<dbReference type="InterPro" id="IPR004800">
    <property type="entry name" value="KdsD/KpsF-type"/>
</dbReference>
<feature type="site" description="Catalytically relevant" evidence="6">
    <location>
        <position position="60"/>
    </location>
</feature>
<comment type="similarity">
    <text evidence="1 4">Belongs to the SIS family. GutQ/KpsF subfamily.</text>
</comment>
<dbReference type="GO" id="GO:0019146">
    <property type="term" value="F:arabinose-5-phosphate isomerase activity"/>
    <property type="evidence" value="ECO:0007669"/>
    <property type="project" value="UniProtKB-ARBA"/>
</dbReference>
<evidence type="ECO:0000256" key="7">
    <source>
        <dbReference type="PROSITE-ProRule" id="PRU00703"/>
    </source>
</evidence>
<dbReference type="InterPro" id="IPR000644">
    <property type="entry name" value="CBS_dom"/>
</dbReference>
<dbReference type="Pfam" id="PF00571">
    <property type="entry name" value="CBS"/>
    <property type="match status" value="2"/>
</dbReference>
<keyword evidence="11" id="KW-1185">Reference proteome</keyword>
<protein>
    <submittedName>
        <fullName evidence="10">Arabinose-5-phosphate isomerase</fullName>
    </submittedName>
</protein>
<proteinExistence type="inferred from homology"/>
<keyword evidence="10" id="KW-0413">Isomerase</keyword>
<evidence type="ECO:0000256" key="6">
    <source>
        <dbReference type="PIRSR" id="PIRSR004692-3"/>
    </source>
</evidence>
<keyword evidence="3 7" id="KW-0129">CBS domain</keyword>
<evidence type="ECO:0000256" key="2">
    <source>
        <dbReference type="ARBA" id="ARBA00022737"/>
    </source>
</evidence>
<dbReference type="SMART" id="SM00116">
    <property type="entry name" value="CBS"/>
    <property type="match status" value="2"/>
</dbReference>
<keyword evidence="5" id="KW-0479">Metal-binding</keyword>
<gene>
    <name evidence="10" type="ORF">SAMN05421834_13213</name>
</gene>
<feature type="binding site" evidence="5">
    <location>
        <position position="83"/>
    </location>
    <ligand>
        <name>Zn(2+)</name>
        <dbReference type="ChEBI" id="CHEBI:29105"/>
    </ligand>
</feature>
<dbReference type="PROSITE" id="PS51464">
    <property type="entry name" value="SIS"/>
    <property type="match status" value="1"/>
</dbReference>
<dbReference type="CDD" id="cd05014">
    <property type="entry name" value="SIS_Kpsf"/>
    <property type="match status" value="1"/>
</dbReference>
<dbReference type="FunFam" id="3.40.50.10490:FF:000011">
    <property type="entry name" value="Arabinose 5-phosphate isomerase"/>
    <property type="match status" value="1"/>
</dbReference>
<reference evidence="11" key="1">
    <citation type="submission" date="2017-01" db="EMBL/GenBank/DDBJ databases">
        <authorList>
            <person name="Varghese N."/>
            <person name="Submissions S."/>
        </authorList>
    </citation>
    <scope>NUCLEOTIDE SEQUENCE [LARGE SCALE GENOMIC DNA]</scope>
    <source>
        <strain evidence="11">ATCC 700103</strain>
    </source>
</reference>
<sequence length="329" mass="35299">MTVSNREEKFKTGLAEAKNALQIEADAVLKLKKELDGSFRKAMELIIDSQGRVVFSGVGKTGLVAKKLAATFSSTGTSAFFVHAGEALHGDLGMIRAGDVVIAVSNSGETEEVLSLLPSLRRIGVTLIALTGDSSSTLAEHADLVLLADVITEACPHNLAPTASTTAALALGDALAIALSSYYGFTPEDFALYHPGGSLGRKLLTKVKDVIKIREQNPVVKIETTVREALFRMTESRMGSTSIVDQDGKLRGIITDGDIRRLLEKSADFIDRPVKDYMTVDPISISPDKLAAEALQIMESKEINDLPVVEAGKPVAMLNFQDLLRAKVF</sequence>
<evidence type="ECO:0000256" key="1">
    <source>
        <dbReference type="ARBA" id="ARBA00008165"/>
    </source>
</evidence>
<feature type="domain" description="SIS" evidence="9">
    <location>
        <begin position="42"/>
        <end position="185"/>
    </location>
</feature>
<organism evidence="10 11">
    <name type="scientific">Halanaerobium kushneri</name>
    <dbReference type="NCBI Taxonomy" id="56779"/>
    <lineage>
        <taxon>Bacteria</taxon>
        <taxon>Bacillati</taxon>
        <taxon>Bacillota</taxon>
        <taxon>Clostridia</taxon>
        <taxon>Halanaerobiales</taxon>
        <taxon>Halanaerobiaceae</taxon>
        <taxon>Halanaerobium</taxon>
    </lineage>
</organism>
<dbReference type="AlphaFoldDB" id="A0A1N7BKK9"/>
<dbReference type="InterPro" id="IPR001347">
    <property type="entry name" value="SIS_dom"/>
</dbReference>
<dbReference type="EMBL" id="FTNC01000032">
    <property type="protein sequence ID" value="SIR51786.1"/>
    <property type="molecule type" value="Genomic_DNA"/>
</dbReference>
<dbReference type="PIRSF" id="PIRSF004692">
    <property type="entry name" value="KdsD_KpsF"/>
    <property type="match status" value="1"/>
</dbReference>
<feature type="domain" description="CBS" evidence="8">
    <location>
        <begin position="278"/>
        <end position="329"/>
    </location>
</feature>
<feature type="site" description="Catalytically relevant" evidence="6">
    <location>
        <position position="194"/>
    </location>
</feature>
<dbReference type="OrthoDB" id="9762536at2"/>